<comment type="caution">
    <text evidence="1">The sequence shown here is derived from an EMBL/GenBank/DDBJ whole genome shotgun (WGS) entry which is preliminary data.</text>
</comment>
<reference evidence="1" key="1">
    <citation type="submission" date="2022-07" db="EMBL/GenBank/DDBJ databases">
        <title>Genome Sequence of Phlebia brevispora.</title>
        <authorList>
            <person name="Buettner E."/>
        </authorList>
    </citation>
    <scope>NUCLEOTIDE SEQUENCE</scope>
    <source>
        <strain evidence="1">MPL23</strain>
    </source>
</reference>
<sequence length="714" mass="79220">MGVGRSGEATLPGPLTTRAAGPSVEYLKLEASGPGLWSFTARRDCGPRSTILDPTPFNLESNLVAPLAHERACKHQHHVYPTRLRDCQGNNTYRYSVDHYQRLSPMHTSSLLVLACVGVSSAYVASSDTVAGQSPLIHEQHDGLRPAITPELSASIDSLRVRRGIHGVSIGIVRQNGDTEYGSWGIRTEDGDPTTPDTLFQIGQGSQAFLSAALGILIDDFRHGRNVTALPSGLRTLNWNTGIQELFPDEAEWKLYDHWATEKVTLRDILTHVTGITAHDFSYKPTDTPLDVIRRLRYMKPTFELRQNFQYVHHMYILAVHIVETYSGMALTSYVHERIFKPLHMTSTTYFVDEAILTGNMSHAFTTGYRRIPYHFADRNVARLMSGAGAIISSATDMSKWLAMLLNRGVDPYTHTTIVPPEVYADVTRAYSIIYGDSPSPTTSLSVYSMGWARYSYRGQGIISHPGVIPGFLSYTGFLPLEGFGVVILLNNGHLREVNGIPELLFHRIVEEILGLPRTHSADSDAELHESLSPFVFKAGPSLNLESDLNPFEALSSAPQLPLATSSQWLPLEAFSGTYTNPIYGLLTLCSPKSTSLHCHQVFKSFGFDTPRAASPGLYAEWPTVWTRHMLFTQWSMFMFGVGLFTVHPSGYGKNETPFVESDGPLGSFPIAANFMIDDCKGELRVMGFNILGMFASLPRFSSEFQIYFDKVDM</sequence>
<accession>A0ACC1T195</accession>
<protein>
    <submittedName>
        <fullName evidence="1">Uncharacterized protein</fullName>
    </submittedName>
</protein>
<name>A0ACC1T195_9APHY</name>
<evidence type="ECO:0000313" key="2">
    <source>
        <dbReference type="Proteomes" id="UP001148662"/>
    </source>
</evidence>
<dbReference type="EMBL" id="JANHOG010000904">
    <property type="protein sequence ID" value="KAJ3550435.1"/>
    <property type="molecule type" value="Genomic_DNA"/>
</dbReference>
<dbReference type="Proteomes" id="UP001148662">
    <property type="component" value="Unassembled WGS sequence"/>
</dbReference>
<organism evidence="1 2">
    <name type="scientific">Phlebia brevispora</name>
    <dbReference type="NCBI Taxonomy" id="194682"/>
    <lineage>
        <taxon>Eukaryota</taxon>
        <taxon>Fungi</taxon>
        <taxon>Dikarya</taxon>
        <taxon>Basidiomycota</taxon>
        <taxon>Agaricomycotina</taxon>
        <taxon>Agaricomycetes</taxon>
        <taxon>Polyporales</taxon>
        <taxon>Meruliaceae</taxon>
        <taxon>Phlebia</taxon>
    </lineage>
</organism>
<gene>
    <name evidence="1" type="ORF">NM688_g5078</name>
</gene>
<proteinExistence type="predicted"/>
<keyword evidence="2" id="KW-1185">Reference proteome</keyword>
<evidence type="ECO:0000313" key="1">
    <source>
        <dbReference type="EMBL" id="KAJ3550435.1"/>
    </source>
</evidence>